<accession>A0ACB6ZSJ9</accession>
<comment type="caution">
    <text evidence="1">The sequence shown here is derived from an EMBL/GenBank/DDBJ whole genome shotgun (WGS) entry which is preliminary data.</text>
</comment>
<organism evidence="1 2">
    <name type="scientific">Thelephora ganbajun</name>
    <name type="common">Ganba fungus</name>
    <dbReference type="NCBI Taxonomy" id="370292"/>
    <lineage>
        <taxon>Eukaryota</taxon>
        <taxon>Fungi</taxon>
        <taxon>Dikarya</taxon>
        <taxon>Basidiomycota</taxon>
        <taxon>Agaricomycotina</taxon>
        <taxon>Agaricomycetes</taxon>
        <taxon>Thelephorales</taxon>
        <taxon>Thelephoraceae</taxon>
        <taxon>Thelephora</taxon>
    </lineage>
</organism>
<evidence type="ECO:0000313" key="2">
    <source>
        <dbReference type="Proteomes" id="UP000886501"/>
    </source>
</evidence>
<keyword evidence="2" id="KW-1185">Reference proteome</keyword>
<reference evidence="1" key="1">
    <citation type="submission" date="2019-10" db="EMBL/GenBank/DDBJ databases">
        <authorList>
            <consortium name="DOE Joint Genome Institute"/>
            <person name="Kuo A."/>
            <person name="Miyauchi S."/>
            <person name="Kiss E."/>
            <person name="Drula E."/>
            <person name="Kohler A."/>
            <person name="Sanchez-Garcia M."/>
            <person name="Andreopoulos B."/>
            <person name="Barry K.W."/>
            <person name="Bonito G."/>
            <person name="Buee M."/>
            <person name="Carver A."/>
            <person name="Chen C."/>
            <person name="Cichocki N."/>
            <person name="Clum A."/>
            <person name="Culley D."/>
            <person name="Crous P.W."/>
            <person name="Fauchery L."/>
            <person name="Girlanda M."/>
            <person name="Hayes R."/>
            <person name="Keri Z."/>
            <person name="Labutti K."/>
            <person name="Lipzen A."/>
            <person name="Lombard V."/>
            <person name="Magnuson J."/>
            <person name="Maillard F."/>
            <person name="Morin E."/>
            <person name="Murat C."/>
            <person name="Nolan M."/>
            <person name="Ohm R."/>
            <person name="Pangilinan J."/>
            <person name="Pereira M."/>
            <person name="Perotto S."/>
            <person name="Peter M."/>
            <person name="Riley R."/>
            <person name="Sitrit Y."/>
            <person name="Stielow B."/>
            <person name="Szollosi G."/>
            <person name="Zifcakova L."/>
            <person name="Stursova M."/>
            <person name="Spatafora J.W."/>
            <person name="Tedersoo L."/>
            <person name="Vaario L.-M."/>
            <person name="Yamada A."/>
            <person name="Yan M."/>
            <person name="Wang P."/>
            <person name="Xu J."/>
            <person name="Bruns T."/>
            <person name="Baldrian P."/>
            <person name="Vilgalys R."/>
            <person name="Henrissat B."/>
            <person name="Grigoriev I.V."/>
            <person name="Hibbett D."/>
            <person name="Nagy L.G."/>
            <person name="Martin F.M."/>
        </authorList>
    </citation>
    <scope>NUCLEOTIDE SEQUENCE</scope>
    <source>
        <strain evidence="1">P2</strain>
    </source>
</reference>
<proteinExistence type="predicted"/>
<evidence type="ECO:0000313" key="1">
    <source>
        <dbReference type="EMBL" id="KAF9652438.1"/>
    </source>
</evidence>
<protein>
    <submittedName>
        <fullName evidence="1">Uncharacterized protein</fullName>
    </submittedName>
</protein>
<gene>
    <name evidence="1" type="ORF">BDM02DRAFT_3109474</name>
</gene>
<reference evidence="1" key="2">
    <citation type="journal article" date="2020" name="Nat. Commun.">
        <title>Large-scale genome sequencing of mycorrhizal fungi provides insights into the early evolution of symbiotic traits.</title>
        <authorList>
            <person name="Miyauchi S."/>
            <person name="Kiss E."/>
            <person name="Kuo A."/>
            <person name="Drula E."/>
            <person name="Kohler A."/>
            <person name="Sanchez-Garcia M."/>
            <person name="Morin E."/>
            <person name="Andreopoulos B."/>
            <person name="Barry K.W."/>
            <person name="Bonito G."/>
            <person name="Buee M."/>
            <person name="Carver A."/>
            <person name="Chen C."/>
            <person name="Cichocki N."/>
            <person name="Clum A."/>
            <person name="Culley D."/>
            <person name="Crous P.W."/>
            <person name="Fauchery L."/>
            <person name="Girlanda M."/>
            <person name="Hayes R.D."/>
            <person name="Keri Z."/>
            <person name="LaButti K."/>
            <person name="Lipzen A."/>
            <person name="Lombard V."/>
            <person name="Magnuson J."/>
            <person name="Maillard F."/>
            <person name="Murat C."/>
            <person name="Nolan M."/>
            <person name="Ohm R.A."/>
            <person name="Pangilinan J."/>
            <person name="Pereira M.F."/>
            <person name="Perotto S."/>
            <person name="Peter M."/>
            <person name="Pfister S."/>
            <person name="Riley R."/>
            <person name="Sitrit Y."/>
            <person name="Stielow J.B."/>
            <person name="Szollosi G."/>
            <person name="Zifcakova L."/>
            <person name="Stursova M."/>
            <person name="Spatafora J.W."/>
            <person name="Tedersoo L."/>
            <person name="Vaario L.M."/>
            <person name="Yamada A."/>
            <person name="Yan M."/>
            <person name="Wang P."/>
            <person name="Xu J."/>
            <person name="Bruns T."/>
            <person name="Baldrian P."/>
            <person name="Vilgalys R."/>
            <person name="Dunand C."/>
            <person name="Henrissat B."/>
            <person name="Grigoriev I.V."/>
            <person name="Hibbett D."/>
            <person name="Nagy L.G."/>
            <person name="Martin F.M."/>
        </authorList>
    </citation>
    <scope>NUCLEOTIDE SEQUENCE</scope>
    <source>
        <strain evidence="1">P2</strain>
    </source>
</reference>
<sequence length="143" mass="16070">MGTAGGQLARQVPFSAMILILIHPFESVITRREHKTFPVETSVRSRESHSGNGEYRWIGTKLKVRFGLSTLPYFGAYFFTQRKSVVVIAALTGRVIVCMGLDFPTTTKSPEVLHPRGFPTSYVRRYDTRLSVPRSTLAAEFDT</sequence>
<dbReference type="Proteomes" id="UP000886501">
    <property type="component" value="Unassembled WGS sequence"/>
</dbReference>
<name>A0ACB6ZSJ9_THEGA</name>
<dbReference type="EMBL" id="MU117969">
    <property type="protein sequence ID" value="KAF9652438.1"/>
    <property type="molecule type" value="Genomic_DNA"/>
</dbReference>